<evidence type="ECO:0000256" key="8">
    <source>
        <dbReference type="ARBA" id="ARBA00022857"/>
    </source>
</evidence>
<evidence type="ECO:0000256" key="10">
    <source>
        <dbReference type="ARBA" id="ARBA00023033"/>
    </source>
</evidence>
<evidence type="ECO:0000256" key="3">
    <source>
        <dbReference type="ARBA" id="ARBA00007588"/>
    </source>
</evidence>
<dbReference type="RefSeq" id="WP_345151550.1">
    <property type="nucleotide sequence ID" value="NZ_BAABEO010000019.1"/>
</dbReference>
<dbReference type="Proteomes" id="UP001500752">
    <property type="component" value="Unassembled WGS sequence"/>
</dbReference>
<dbReference type="InterPro" id="IPR025700">
    <property type="entry name" value="Lys/Orn_oxygenase"/>
</dbReference>
<evidence type="ECO:0000256" key="5">
    <source>
        <dbReference type="ARBA" id="ARBA00016406"/>
    </source>
</evidence>
<evidence type="ECO:0000313" key="18">
    <source>
        <dbReference type="Proteomes" id="UP001500752"/>
    </source>
</evidence>
<evidence type="ECO:0000256" key="2">
    <source>
        <dbReference type="ARBA" id="ARBA00004924"/>
    </source>
</evidence>
<name>A0ABP7CH92_9MICC</name>
<gene>
    <name evidence="17" type="ORF">GCM10023081_27540</name>
</gene>
<evidence type="ECO:0000256" key="4">
    <source>
        <dbReference type="ARBA" id="ARBA00013076"/>
    </source>
</evidence>
<dbReference type="Gene3D" id="3.50.50.60">
    <property type="entry name" value="FAD/NAD(P)-binding domain"/>
    <property type="match status" value="1"/>
</dbReference>
<proteinExistence type="inferred from homology"/>
<dbReference type="InterPro" id="IPR036188">
    <property type="entry name" value="FAD/NAD-bd_sf"/>
</dbReference>
<dbReference type="EC" id="1.14.13.59" evidence="4"/>
<evidence type="ECO:0000256" key="14">
    <source>
        <dbReference type="ARBA" id="ARBA00032738"/>
    </source>
</evidence>
<evidence type="ECO:0000256" key="7">
    <source>
        <dbReference type="ARBA" id="ARBA00022827"/>
    </source>
</evidence>
<accession>A0ABP7CH92</accession>
<comment type="catalytic activity">
    <reaction evidence="15">
        <text>L-lysine + NADPH + O2 = N(6)-hydroxy-L-lysine + NADP(+) + H2O</text>
        <dbReference type="Rhea" id="RHEA:23228"/>
        <dbReference type="ChEBI" id="CHEBI:15377"/>
        <dbReference type="ChEBI" id="CHEBI:15379"/>
        <dbReference type="ChEBI" id="CHEBI:32551"/>
        <dbReference type="ChEBI" id="CHEBI:57783"/>
        <dbReference type="ChEBI" id="CHEBI:57820"/>
        <dbReference type="ChEBI" id="CHEBI:58349"/>
        <dbReference type="EC" id="1.14.13.59"/>
    </reaction>
</comment>
<keyword evidence="8" id="KW-0521">NADP</keyword>
<keyword evidence="10" id="KW-0503">Monooxygenase</keyword>
<keyword evidence="9" id="KW-0560">Oxidoreductase</keyword>
<evidence type="ECO:0000256" key="6">
    <source>
        <dbReference type="ARBA" id="ARBA00022630"/>
    </source>
</evidence>
<evidence type="ECO:0000256" key="11">
    <source>
        <dbReference type="ARBA" id="ARBA00029939"/>
    </source>
</evidence>
<dbReference type="PANTHER" id="PTHR42802">
    <property type="entry name" value="MONOOXYGENASE"/>
    <property type="match status" value="1"/>
</dbReference>
<keyword evidence="18" id="KW-1185">Reference proteome</keyword>
<evidence type="ECO:0000313" key="17">
    <source>
        <dbReference type="EMBL" id="GAA3688698.1"/>
    </source>
</evidence>
<dbReference type="EMBL" id="BAABEO010000019">
    <property type="protein sequence ID" value="GAA3688698.1"/>
    <property type="molecule type" value="Genomic_DNA"/>
</dbReference>
<feature type="region of interest" description="Disordered" evidence="16">
    <location>
        <begin position="438"/>
        <end position="459"/>
    </location>
</feature>
<evidence type="ECO:0000256" key="13">
    <source>
        <dbReference type="ARBA" id="ARBA00032493"/>
    </source>
</evidence>
<evidence type="ECO:0000256" key="15">
    <source>
        <dbReference type="ARBA" id="ARBA00048407"/>
    </source>
</evidence>
<keyword evidence="6" id="KW-0285">Flavoprotein</keyword>
<evidence type="ECO:0000256" key="16">
    <source>
        <dbReference type="SAM" id="MobiDB-lite"/>
    </source>
</evidence>
<comment type="pathway">
    <text evidence="2">Siderophore biosynthesis.</text>
</comment>
<protein>
    <recommendedName>
        <fullName evidence="5">L-lysine N6-monooxygenase MbtG</fullName>
        <ecNumber evidence="4">1.14.13.59</ecNumber>
    </recommendedName>
    <alternativeName>
        <fullName evidence="14">Lysine 6-N-hydroxylase</fullName>
    </alternativeName>
    <alternativeName>
        <fullName evidence="13">Lysine N6-hydroxylase</fullName>
    </alternativeName>
    <alternativeName>
        <fullName evidence="11">Lysine-N-oxygenase</fullName>
    </alternativeName>
    <alternativeName>
        <fullName evidence="12">Mycobactin synthase protein G</fullName>
    </alternativeName>
</protein>
<comment type="similarity">
    <text evidence="3">Belongs to the lysine N(6)-hydroxylase/L-ornithine N(5)-oxygenase family.</text>
</comment>
<reference evidence="18" key="1">
    <citation type="journal article" date="2019" name="Int. J. Syst. Evol. Microbiol.">
        <title>The Global Catalogue of Microorganisms (GCM) 10K type strain sequencing project: providing services to taxonomists for standard genome sequencing and annotation.</title>
        <authorList>
            <consortium name="The Broad Institute Genomics Platform"/>
            <consortium name="The Broad Institute Genome Sequencing Center for Infectious Disease"/>
            <person name="Wu L."/>
            <person name="Ma J."/>
        </authorList>
    </citation>
    <scope>NUCLEOTIDE SEQUENCE [LARGE SCALE GENOMIC DNA]</scope>
    <source>
        <strain evidence="18">JCM 30742</strain>
    </source>
</reference>
<comment type="cofactor">
    <cofactor evidence="1">
        <name>FAD</name>
        <dbReference type="ChEBI" id="CHEBI:57692"/>
    </cofactor>
</comment>
<evidence type="ECO:0000256" key="12">
    <source>
        <dbReference type="ARBA" id="ARBA00031158"/>
    </source>
</evidence>
<comment type="caution">
    <text evidence="17">The sequence shown here is derived from an EMBL/GenBank/DDBJ whole genome shotgun (WGS) entry which is preliminary data.</text>
</comment>
<evidence type="ECO:0000256" key="1">
    <source>
        <dbReference type="ARBA" id="ARBA00001974"/>
    </source>
</evidence>
<dbReference type="PANTHER" id="PTHR42802:SF1">
    <property type="entry name" value="L-ORNITHINE N(5)-MONOOXYGENASE"/>
    <property type="match status" value="1"/>
</dbReference>
<keyword evidence="7" id="KW-0274">FAD</keyword>
<organism evidence="17 18">
    <name type="scientific">Arthrobacter ginkgonis</name>
    <dbReference type="NCBI Taxonomy" id="1630594"/>
    <lineage>
        <taxon>Bacteria</taxon>
        <taxon>Bacillati</taxon>
        <taxon>Actinomycetota</taxon>
        <taxon>Actinomycetes</taxon>
        <taxon>Micrococcales</taxon>
        <taxon>Micrococcaceae</taxon>
        <taxon>Arthrobacter</taxon>
    </lineage>
</organism>
<sequence>MSIPDTDEYDVLGLGFGPSNMALAAAIDEHNAAVPASERLKTLFLDRAAGPEWHRNLLFEDASMQVAFAKDLATFRNPTSPLTFMNFLREQGRIADFFNRGSMAPLRIEFVAYLRWAAARLAGYVRYSSEVVRIIPRTGAGRIGGYDVDVVDEDGLRTLRTRHLVLAGGLRPEHPQGIRPGERIWHSAEFLERVERLDPERIRTVAVVGGGQSAAEVIGQMYQRFPQAQVHSVISRFGLVPSDASPYANRIFDPGAVDELYAAGPEVRAEMYELHRNTNNSVVNPDTIQALYDLDYRDRWLGTPRLHWHRASRVLEATESAPGQTAPAAPVTLRLRDGLTGRDTELAADVVILATGYRPLDPATLLGSHGALLARDGDGRVRARRDYSAVTALPDDAKLYLVGQTEHQHGLSATLLSNVAVRAGEILDSLLGKPAAAAPATAETDTAAPALAGAREGNR</sequence>
<dbReference type="SUPFAM" id="SSF51905">
    <property type="entry name" value="FAD/NAD(P)-binding domain"/>
    <property type="match status" value="2"/>
</dbReference>
<dbReference type="Pfam" id="PF13434">
    <property type="entry name" value="Lys_Orn_oxgnase"/>
    <property type="match status" value="1"/>
</dbReference>
<evidence type="ECO:0000256" key="9">
    <source>
        <dbReference type="ARBA" id="ARBA00023002"/>
    </source>
</evidence>